<dbReference type="PRINTS" id="PR00368">
    <property type="entry name" value="FADPNR"/>
</dbReference>
<dbReference type="STRING" id="745531.A0A0C3S7C9"/>
<dbReference type="Gene3D" id="3.50.50.100">
    <property type="match status" value="1"/>
</dbReference>
<evidence type="ECO:0000313" key="3">
    <source>
        <dbReference type="Proteomes" id="UP000053257"/>
    </source>
</evidence>
<reference evidence="2 3" key="1">
    <citation type="journal article" date="2014" name="PLoS Genet.">
        <title>Analysis of the Phlebiopsis gigantea genome, transcriptome and secretome provides insight into its pioneer colonization strategies of wood.</title>
        <authorList>
            <person name="Hori C."/>
            <person name="Ishida T."/>
            <person name="Igarashi K."/>
            <person name="Samejima M."/>
            <person name="Suzuki H."/>
            <person name="Master E."/>
            <person name="Ferreira P."/>
            <person name="Ruiz-Duenas F.J."/>
            <person name="Held B."/>
            <person name="Canessa P."/>
            <person name="Larrondo L.F."/>
            <person name="Schmoll M."/>
            <person name="Druzhinina I.S."/>
            <person name="Kubicek C.P."/>
            <person name="Gaskell J.A."/>
            <person name="Kersten P."/>
            <person name="St John F."/>
            <person name="Glasner J."/>
            <person name="Sabat G."/>
            <person name="Splinter BonDurant S."/>
            <person name="Syed K."/>
            <person name="Yadav J."/>
            <person name="Mgbeahuruike A.C."/>
            <person name="Kovalchuk A."/>
            <person name="Asiegbu F.O."/>
            <person name="Lackner G."/>
            <person name="Hoffmeister D."/>
            <person name="Rencoret J."/>
            <person name="Gutierrez A."/>
            <person name="Sun H."/>
            <person name="Lindquist E."/>
            <person name="Barry K."/>
            <person name="Riley R."/>
            <person name="Grigoriev I.V."/>
            <person name="Henrissat B."/>
            <person name="Kues U."/>
            <person name="Berka R.M."/>
            <person name="Martinez A.T."/>
            <person name="Covert S.F."/>
            <person name="Blanchette R.A."/>
            <person name="Cullen D."/>
        </authorList>
    </citation>
    <scope>NUCLEOTIDE SEQUENCE [LARGE SCALE GENOMIC DNA]</scope>
    <source>
        <strain evidence="2 3">11061_1 CR5-6</strain>
    </source>
</reference>
<dbReference type="GO" id="GO:0005737">
    <property type="term" value="C:cytoplasm"/>
    <property type="evidence" value="ECO:0007669"/>
    <property type="project" value="TreeGrafter"/>
</dbReference>
<evidence type="ECO:0000259" key="1">
    <source>
        <dbReference type="Pfam" id="PF07992"/>
    </source>
</evidence>
<dbReference type="Proteomes" id="UP000053257">
    <property type="component" value="Unassembled WGS sequence"/>
</dbReference>
<dbReference type="InterPro" id="IPR036188">
    <property type="entry name" value="FAD/NAD-bd_sf"/>
</dbReference>
<feature type="domain" description="FAD/NAD(P)-binding" evidence="1">
    <location>
        <begin position="3"/>
        <end position="278"/>
    </location>
</feature>
<proteinExistence type="predicted"/>
<name>A0A0C3S7C9_PHLG1</name>
<dbReference type="EMBL" id="KN840567">
    <property type="protein sequence ID" value="KIP04635.1"/>
    <property type="molecule type" value="Genomic_DNA"/>
</dbReference>
<accession>A0A0C3S7C9</accession>
<gene>
    <name evidence="2" type="ORF">PHLGIDRAFT_25487</name>
</gene>
<protein>
    <recommendedName>
        <fullName evidence="1">FAD/NAD(P)-binding domain-containing protein</fullName>
    </recommendedName>
</protein>
<dbReference type="Gene3D" id="3.50.50.60">
    <property type="entry name" value="FAD/NAD(P)-binding domain"/>
    <property type="match status" value="2"/>
</dbReference>
<dbReference type="InterPro" id="IPR023753">
    <property type="entry name" value="FAD/NAD-binding_dom"/>
</dbReference>
<dbReference type="PANTHER" id="PTHR43735">
    <property type="entry name" value="APOPTOSIS-INDUCING FACTOR 1"/>
    <property type="match status" value="1"/>
</dbReference>
<evidence type="ECO:0000313" key="2">
    <source>
        <dbReference type="EMBL" id="KIP04635.1"/>
    </source>
</evidence>
<sequence>MKTVAVLGASYGGNRAAQLLTQELPEGWRVVLVDRNTHFNHLYALPRFAVLPEHAHKAFIPYTRVLGAPQTTRRHLRLHAQVTALSTHSATLSRAFPEHGLGETLRFDYLVYALGSHLPAPIDLWGPVDAAEEEYKERTPAHNGSKASGIAWLERFRAVVERTPSVLVVGGGALGIQYATDIADVFPQKRVTLLHSRKQLLPKYEERMHDEIMSSLSEMNVKAVLGERLDLSVPPKIVHIADGTKERVVKTQSGRELHAGLVLLCTGQRPNTALLQAAIPDAIIAEGASKGLARVHRSMQVAVPRTGDSNPVTQMEDALARTSVTDGTVPTDTGCPDEMYVPHPHIFACGDAADAFGAIKAGHTAHYQAEVAARNILKLVAHEQQPEGPAPDLEEYIPGEPAIKVSLGLVQGVVDRKAAVGHDLETPLMWRFYGFDPTEETMRM</sequence>
<dbReference type="Pfam" id="PF07992">
    <property type="entry name" value="Pyr_redox_2"/>
    <property type="match status" value="1"/>
</dbReference>
<dbReference type="GO" id="GO:0004174">
    <property type="term" value="F:electron-transferring-flavoprotein dehydrogenase activity"/>
    <property type="evidence" value="ECO:0007669"/>
    <property type="project" value="TreeGrafter"/>
</dbReference>
<keyword evidence="3" id="KW-1185">Reference proteome</keyword>
<dbReference type="GO" id="GO:0050660">
    <property type="term" value="F:flavin adenine dinucleotide binding"/>
    <property type="evidence" value="ECO:0007669"/>
    <property type="project" value="TreeGrafter"/>
</dbReference>
<dbReference type="HOGENOM" id="CLU_019845_0_1_1"/>
<dbReference type="PANTHER" id="PTHR43735:SF2">
    <property type="entry name" value="FE-REGULATED PROTEIN 8"/>
    <property type="match status" value="1"/>
</dbReference>
<dbReference type="OrthoDB" id="202203at2759"/>
<organism evidence="2 3">
    <name type="scientific">Phlebiopsis gigantea (strain 11061_1 CR5-6)</name>
    <name type="common">White-rot fungus</name>
    <name type="synonym">Peniophora gigantea</name>
    <dbReference type="NCBI Taxonomy" id="745531"/>
    <lineage>
        <taxon>Eukaryota</taxon>
        <taxon>Fungi</taxon>
        <taxon>Dikarya</taxon>
        <taxon>Basidiomycota</taxon>
        <taxon>Agaricomycotina</taxon>
        <taxon>Agaricomycetes</taxon>
        <taxon>Polyporales</taxon>
        <taxon>Phanerochaetaceae</taxon>
        <taxon>Phlebiopsis</taxon>
    </lineage>
</organism>
<dbReference type="AlphaFoldDB" id="A0A0C3S7C9"/>
<dbReference type="SUPFAM" id="SSF51905">
    <property type="entry name" value="FAD/NAD(P)-binding domain"/>
    <property type="match status" value="1"/>
</dbReference>